<name>A0A078B7S2_STYLE</name>
<dbReference type="InterPro" id="IPR003746">
    <property type="entry name" value="DUF167"/>
</dbReference>
<reference evidence="3 4" key="1">
    <citation type="submission" date="2014-06" db="EMBL/GenBank/DDBJ databases">
        <authorList>
            <person name="Swart Estienne"/>
        </authorList>
    </citation>
    <scope>NUCLEOTIDE SEQUENCE [LARGE SCALE GENOMIC DNA]</scope>
    <source>
        <strain evidence="3 4">130c</strain>
    </source>
</reference>
<dbReference type="Proteomes" id="UP000039865">
    <property type="component" value="Unassembled WGS sequence"/>
</dbReference>
<dbReference type="PANTHER" id="PTHR13420">
    <property type="entry name" value="UPF0235 PROTEIN C15ORF40"/>
    <property type="match status" value="1"/>
</dbReference>
<dbReference type="EMBL" id="CCKQ01017709">
    <property type="protein sequence ID" value="CDW89603.1"/>
    <property type="molecule type" value="Genomic_DNA"/>
</dbReference>
<dbReference type="OMA" id="NICIQIL"/>
<evidence type="ECO:0000313" key="3">
    <source>
        <dbReference type="EMBL" id="CDW89603.1"/>
    </source>
</evidence>
<evidence type="ECO:0000256" key="1">
    <source>
        <dbReference type="ARBA" id="ARBA00010364"/>
    </source>
</evidence>
<feature type="compositionally biased region" description="Basic residues" evidence="2">
    <location>
        <begin position="1"/>
        <end position="13"/>
    </location>
</feature>
<comment type="similarity">
    <text evidence="1">Belongs to the UPF0235 family.</text>
</comment>
<keyword evidence="4" id="KW-1185">Reference proteome</keyword>
<organism evidence="3 4">
    <name type="scientific">Stylonychia lemnae</name>
    <name type="common">Ciliate</name>
    <dbReference type="NCBI Taxonomy" id="5949"/>
    <lineage>
        <taxon>Eukaryota</taxon>
        <taxon>Sar</taxon>
        <taxon>Alveolata</taxon>
        <taxon>Ciliophora</taxon>
        <taxon>Intramacronucleata</taxon>
        <taxon>Spirotrichea</taxon>
        <taxon>Stichotrichia</taxon>
        <taxon>Sporadotrichida</taxon>
        <taxon>Oxytrichidae</taxon>
        <taxon>Stylonychinae</taxon>
        <taxon>Stylonychia</taxon>
    </lineage>
</organism>
<dbReference type="InterPro" id="IPR036591">
    <property type="entry name" value="YggU-like_sf"/>
</dbReference>
<dbReference type="AlphaFoldDB" id="A0A078B7S2"/>
<feature type="compositionally biased region" description="Low complexity" evidence="2">
    <location>
        <begin position="14"/>
        <end position="32"/>
    </location>
</feature>
<dbReference type="SMART" id="SM01152">
    <property type="entry name" value="DUF167"/>
    <property type="match status" value="1"/>
</dbReference>
<sequence length="131" mass="14346">MDKKNKSKGKNKSSKQQPQQEETKTQTSQTSGSIFEKNGKIFIVINAKPGSKSDEIYAVEDDYIGVSVQAPPLDGQANEGIKEFVAQVLGLKKRDISLVKGSKSSDKVLCIDEVKNFTIDSVKQLLKSALQ</sequence>
<gene>
    <name evidence="3" type="primary">Contig1574.g1716</name>
    <name evidence="3" type="ORF">STYLEM_18737</name>
</gene>
<dbReference type="Pfam" id="PF02594">
    <property type="entry name" value="DUF167"/>
    <property type="match status" value="1"/>
</dbReference>
<dbReference type="GO" id="GO:0005737">
    <property type="term" value="C:cytoplasm"/>
    <property type="evidence" value="ECO:0007669"/>
    <property type="project" value="TreeGrafter"/>
</dbReference>
<feature type="region of interest" description="Disordered" evidence="2">
    <location>
        <begin position="1"/>
        <end position="32"/>
    </location>
</feature>
<dbReference type="SUPFAM" id="SSF69786">
    <property type="entry name" value="YggU-like"/>
    <property type="match status" value="1"/>
</dbReference>
<accession>A0A078B7S2</accession>
<evidence type="ECO:0000256" key="2">
    <source>
        <dbReference type="SAM" id="MobiDB-lite"/>
    </source>
</evidence>
<proteinExistence type="inferred from homology"/>
<dbReference type="HAMAP" id="MF_00634">
    <property type="entry name" value="UPF0235"/>
    <property type="match status" value="1"/>
</dbReference>
<dbReference type="FunCoup" id="A0A078B7S2">
    <property type="interactions" value="72"/>
</dbReference>
<dbReference type="InParanoid" id="A0A078B7S2"/>
<dbReference type="Gene3D" id="3.30.1200.10">
    <property type="entry name" value="YggU-like"/>
    <property type="match status" value="1"/>
</dbReference>
<dbReference type="OrthoDB" id="244097at2759"/>
<dbReference type="NCBIfam" id="TIGR00251">
    <property type="entry name" value="DUF167 family protein"/>
    <property type="match status" value="1"/>
</dbReference>
<protein>
    <submittedName>
        <fullName evidence="3">Uncharacterized protein</fullName>
    </submittedName>
</protein>
<dbReference type="PANTHER" id="PTHR13420:SF7">
    <property type="entry name" value="UPF0235 PROTEIN C15ORF40"/>
    <property type="match status" value="1"/>
</dbReference>
<evidence type="ECO:0000313" key="4">
    <source>
        <dbReference type="Proteomes" id="UP000039865"/>
    </source>
</evidence>